<feature type="region of interest" description="Disordered" evidence="1">
    <location>
        <begin position="464"/>
        <end position="534"/>
    </location>
</feature>
<gene>
    <name evidence="2" type="ORF">GA0074696_5537</name>
</gene>
<evidence type="ECO:0000256" key="1">
    <source>
        <dbReference type="SAM" id="MobiDB-lite"/>
    </source>
</evidence>
<feature type="region of interest" description="Disordered" evidence="1">
    <location>
        <begin position="399"/>
        <end position="422"/>
    </location>
</feature>
<sequence>MFAEPFAPHGGIDAYSARRTLGTFSMDFWQLFLRETLQNSWDARAKVTGAVTFAVDAWRLNGAQYDALRYEVLRERPAGSRVDGLLRGEAIDVLTVTDVGTRGLCGPTRADLASTGRRDFVDLVRNIGRDPAKGYEGGTYGYGKAVLFEASFCATVVIFTRTLVDDRPTSRLIAMALTQPYDLDGKRFTGRHWWGMPDPETGAEPLTGERAERLALTLGMNRLQPGTTGTMIMILAPRIEEDDSLRQVVEALGHAAADYAWPHLTAPTGARPRLTVQFTCNGQAVPPPGPARDQRLKHFVEAYRRCEKVLDGTVAPSSGYPWTVQEVQGSRPVRRLGILAWRTHLPGAAGAHERADAEIALMREPRMVVEYRNVTPDSSGQAITGVFIADPALNDDFAAAEPPTHDRWQPRRAQRQRYARNPVSQALNRIDLVFKDRRGADRADTVEAGNRPGITRLASLLGSLLDTQPGGTDPRIPAPGASSRADDSRFASPDGRSTTGSSTGTAGRASGSVHDGGHAQTGRAGPTSPPRRGSVAVRFHPQARLALMPNGIPCADFAVDLDTRSAGGGVVLVAEPLIAVTDGRPEKADDGTTVTVIGWRSRDTGEFQPGSRLTVTPATASAWSIRVTQPTDAAVTVAVRTEVGTA</sequence>
<organism evidence="2 3">
    <name type="scientific">Micromonospora purpureochromogenes</name>
    <dbReference type="NCBI Taxonomy" id="47872"/>
    <lineage>
        <taxon>Bacteria</taxon>
        <taxon>Bacillati</taxon>
        <taxon>Actinomycetota</taxon>
        <taxon>Actinomycetes</taxon>
        <taxon>Micromonosporales</taxon>
        <taxon>Micromonosporaceae</taxon>
        <taxon>Micromonospora</taxon>
    </lineage>
</organism>
<proteinExistence type="predicted"/>
<evidence type="ECO:0000313" key="2">
    <source>
        <dbReference type="EMBL" id="SCF41458.1"/>
    </source>
</evidence>
<feature type="compositionally biased region" description="Low complexity" evidence="1">
    <location>
        <begin position="490"/>
        <end position="512"/>
    </location>
</feature>
<name>A0A1C5A8B5_9ACTN</name>
<accession>A0A1C5A8B5</accession>
<dbReference type="AlphaFoldDB" id="A0A1C5A8B5"/>
<protein>
    <submittedName>
        <fullName evidence="2">Uncharacterized protein</fullName>
    </submittedName>
</protein>
<dbReference type="Proteomes" id="UP000198228">
    <property type="component" value="Chromosome I"/>
</dbReference>
<dbReference type="EMBL" id="LT607410">
    <property type="protein sequence ID" value="SCF41458.1"/>
    <property type="molecule type" value="Genomic_DNA"/>
</dbReference>
<evidence type="ECO:0000313" key="3">
    <source>
        <dbReference type="Proteomes" id="UP000198228"/>
    </source>
</evidence>
<reference evidence="2 3" key="1">
    <citation type="submission" date="2016-06" db="EMBL/GenBank/DDBJ databases">
        <authorList>
            <person name="Kjaerup R.B."/>
            <person name="Dalgaard T.S."/>
            <person name="Juul-Madsen H.R."/>
        </authorList>
    </citation>
    <scope>NUCLEOTIDE SEQUENCE [LARGE SCALE GENOMIC DNA]</scope>
    <source>
        <strain evidence="2 3">DSM 43821</strain>
    </source>
</reference>